<organism evidence="2 3">
    <name type="scientific">Mediterraneibacter catenae</name>
    <dbReference type="NCBI Taxonomy" id="2594882"/>
    <lineage>
        <taxon>Bacteria</taxon>
        <taxon>Bacillati</taxon>
        <taxon>Bacillota</taxon>
        <taxon>Clostridia</taxon>
        <taxon>Lachnospirales</taxon>
        <taxon>Lachnospiraceae</taxon>
        <taxon>Mediterraneibacter</taxon>
    </lineage>
</organism>
<feature type="signal peptide" evidence="1">
    <location>
        <begin position="1"/>
        <end position="27"/>
    </location>
</feature>
<dbReference type="InterPro" id="IPR046720">
    <property type="entry name" value="DUF6612"/>
</dbReference>
<dbReference type="OrthoDB" id="2067217at2"/>
<accession>A0A5M9I2D7</accession>
<protein>
    <recommendedName>
        <fullName evidence="4">Lipoprotein</fullName>
    </recommendedName>
</protein>
<comment type="caution">
    <text evidence="2">The sequence shown here is derived from an EMBL/GenBank/DDBJ whole genome shotgun (WGS) entry which is preliminary data.</text>
</comment>
<dbReference type="Gene3D" id="2.50.20.20">
    <property type="match status" value="1"/>
</dbReference>
<dbReference type="PROSITE" id="PS51257">
    <property type="entry name" value="PROKAR_LIPOPROTEIN"/>
    <property type="match status" value="1"/>
</dbReference>
<proteinExistence type="predicted"/>
<dbReference type="Pfam" id="PF20316">
    <property type="entry name" value="DUF6612"/>
    <property type="match status" value="1"/>
</dbReference>
<sequence>MKKQKISVAIGLTAAMAAGLISGCATKATPENLLRDMQKNAEKTESSLLNFKMEMAMGDGTTDISLGMDMNMETTTEPEAAHGKGTVSINMGGIDFSAETETYSVQEDDEYVTYTLIEDQWTKEVTDDGEITGEVESIADNMEEYADQFTLAEDLVTVNDKECFELTGELDGDLFSEMMQTDMTDSLAGYGIDEEKLSDMVFPCTIDIYKDSILPARLYFDMKDTMAPAMEDSGVTISECYVDMTFMEYDTVEEITVPEEAVSSATDSGAAGGLDLPQDDIYGDESVVKPAEPAEQNSNLGDSWESYTVQVNNTVLTLPCTVSDLEAAGVKLDTEYTPSGYVVNAGEYELAWFKADSGAAIMVDMINTGSEPKEIKECLVGSVCADAYSMTQGGLTVIFPGGIQVGSPEADLLAAYGEADDVYKDENYGNSYYWYGDDVIASGFNASIDPETGLIVSLNIENEG</sequence>
<evidence type="ECO:0000313" key="2">
    <source>
        <dbReference type="EMBL" id="KAA8501465.1"/>
    </source>
</evidence>
<dbReference type="Proteomes" id="UP000322025">
    <property type="component" value="Unassembled WGS sequence"/>
</dbReference>
<dbReference type="EMBL" id="VMSO01000008">
    <property type="protein sequence ID" value="KAA8501465.1"/>
    <property type="molecule type" value="Genomic_DNA"/>
</dbReference>
<evidence type="ECO:0000313" key="3">
    <source>
        <dbReference type="Proteomes" id="UP000322025"/>
    </source>
</evidence>
<feature type="chain" id="PRO_5024419096" description="Lipoprotein" evidence="1">
    <location>
        <begin position="28"/>
        <end position="464"/>
    </location>
</feature>
<keyword evidence="1" id="KW-0732">Signal</keyword>
<evidence type="ECO:0008006" key="4">
    <source>
        <dbReference type="Google" id="ProtNLM"/>
    </source>
</evidence>
<gene>
    <name evidence="2" type="ORF">FNY66_07605</name>
</gene>
<evidence type="ECO:0000256" key="1">
    <source>
        <dbReference type="SAM" id="SignalP"/>
    </source>
</evidence>
<name>A0A5M9I2D7_9FIRM</name>
<dbReference type="AlphaFoldDB" id="A0A5M9I2D7"/>
<keyword evidence="3" id="KW-1185">Reference proteome</keyword>
<reference evidence="2" key="1">
    <citation type="submission" date="2019-07" db="EMBL/GenBank/DDBJ databases">
        <authorList>
            <person name="Wongkuna S."/>
            <person name="Scaria J."/>
        </authorList>
    </citation>
    <scope>NUCLEOTIDE SEQUENCE [LARGE SCALE GENOMIC DNA]</scope>
    <source>
        <strain evidence="2">SW178</strain>
    </source>
</reference>
<dbReference type="RefSeq" id="WP_150310763.1">
    <property type="nucleotide sequence ID" value="NZ_VMSO01000008.1"/>
</dbReference>